<feature type="compositionally biased region" description="Polar residues" evidence="1">
    <location>
        <begin position="393"/>
        <end position="404"/>
    </location>
</feature>
<protein>
    <submittedName>
        <fullName evidence="2">Uncharacterized protein</fullName>
    </submittedName>
</protein>
<feature type="compositionally biased region" description="Polar residues" evidence="1">
    <location>
        <begin position="69"/>
        <end position="81"/>
    </location>
</feature>
<feature type="region of interest" description="Disordered" evidence="1">
    <location>
        <begin position="321"/>
        <end position="366"/>
    </location>
</feature>
<feature type="compositionally biased region" description="Low complexity" evidence="1">
    <location>
        <begin position="216"/>
        <end position="234"/>
    </location>
</feature>
<feature type="compositionally biased region" description="Polar residues" evidence="1">
    <location>
        <begin position="243"/>
        <end position="261"/>
    </location>
</feature>
<feature type="compositionally biased region" description="Low complexity" evidence="1">
    <location>
        <begin position="323"/>
        <end position="363"/>
    </location>
</feature>
<sequence>MKHVGSDQLAHEEDLNCGGSADERAPSSPTPSSSSSIYISASSEVHSDSASHPPPSPSPFPSPPPLTAASIQDSPQRTSISSLESYVSHIAKSLSFSASSPPTSPIVTNLPCSAASSPPTSPAESLGRSVPVHSPTPSTSSSLFSSSGSRVFKSSKYTPSVPPSVPGGRRSSVGKRPQLPKTLLDLHANGAIDLAHTLHAASLHSTSAWVRDAAMASGGSSSSAPPSPSASMGPTYYIPRVSSRGSVSSMADDQQRQNSSYRFPPTPPAMTGSVAGPSKSHVESSDSAHPPCFPFSTTHLASSSSDSATPRVVGEHLRAHSLAAGSAPPAEESAPSAVSAPNTASLSGASPASSSSTSASISTPVFRRRRNHQYTLSLSELMETAEPRCTMTPAVSSPRASISKGSGLRPGNVSPKLTEERESSLAEEGLSKGSPLNPLKNPTKLAHDYVPHLEEDQALDAGTEDYFCAKHKLKTPTSSVRRYKKLEHTQVPIAGL</sequence>
<proteinExistence type="predicted"/>
<evidence type="ECO:0000313" key="2">
    <source>
        <dbReference type="EMBL" id="TFL01107.1"/>
    </source>
</evidence>
<dbReference type="EMBL" id="ML178826">
    <property type="protein sequence ID" value="TFL01107.1"/>
    <property type="molecule type" value="Genomic_DNA"/>
</dbReference>
<feature type="region of interest" description="Disordered" evidence="1">
    <location>
        <begin position="96"/>
        <end position="181"/>
    </location>
</feature>
<gene>
    <name evidence="2" type="ORF">BDV98DRAFT_568470</name>
</gene>
<feature type="compositionally biased region" description="Pro residues" evidence="1">
    <location>
        <begin position="52"/>
        <end position="66"/>
    </location>
</feature>
<feature type="region of interest" description="Disordered" evidence="1">
    <location>
        <begin position="216"/>
        <end position="290"/>
    </location>
</feature>
<evidence type="ECO:0000313" key="3">
    <source>
        <dbReference type="Proteomes" id="UP000305067"/>
    </source>
</evidence>
<feature type="region of interest" description="Disordered" evidence="1">
    <location>
        <begin position="1"/>
        <end position="81"/>
    </location>
</feature>
<organism evidence="2 3">
    <name type="scientific">Pterulicium gracile</name>
    <dbReference type="NCBI Taxonomy" id="1884261"/>
    <lineage>
        <taxon>Eukaryota</taxon>
        <taxon>Fungi</taxon>
        <taxon>Dikarya</taxon>
        <taxon>Basidiomycota</taxon>
        <taxon>Agaricomycotina</taxon>
        <taxon>Agaricomycetes</taxon>
        <taxon>Agaricomycetidae</taxon>
        <taxon>Agaricales</taxon>
        <taxon>Pleurotineae</taxon>
        <taxon>Pterulaceae</taxon>
        <taxon>Pterulicium</taxon>
    </lineage>
</organism>
<reference evidence="2 3" key="1">
    <citation type="journal article" date="2019" name="Nat. Ecol. Evol.">
        <title>Megaphylogeny resolves global patterns of mushroom evolution.</title>
        <authorList>
            <person name="Varga T."/>
            <person name="Krizsan K."/>
            <person name="Foldi C."/>
            <person name="Dima B."/>
            <person name="Sanchez-Garcia M."/>
            <person name="Sanchez-Ramirez S."/>
            <person name="Szollosi G.J."/>
            <person name="Szarkandi J.G."/>
            <person name="Papp V."/>
            <person name="Albert L."/>
            <person name="Andreopoulos W."/>
            <person name="Angelini C."/>
            <person name="Antonin V."/>
            <person name="Barry K.W."/>
            <person name="Bougher N.L."/>
            <person name="Buchanan P."/>
            <person name="Buyck B."/>
            <person name="Bense V."/>
            <person name="Catcheside P."/>
            <person name="Chovatia M."/>
            <person name="Cooper J."/>
            <person name="Damon W."/>
            <person name="Desjardin D."/>
            <person name="Finy P."/>
            <person name="Geml J."/>
            <person name="Haridas S."/>
            <person name="Hughes K."/>
            <person name="Justo A."/>
            <person name="Karasinski D."/>
            <person name="Kautmanova I."/>
            <person name="Kiss B."/>
            <person name="Kocsube S."/>
            <person name="Kotiranta H."/>
            <person name="LaButti K.M."/>
            <person name="Lechner B.E."/>
            <person name="Liimatainen K."/>
            <person name="Lipzen A."/>
            <person name="Lukacs Z."/>
            <person name="Mihaltcheva S."/>
            <person name="Morgado L.N."/>
            <person name="Niskanen T."/>
            <person name="Noordeloos M.E."/>
            <person name="Ohm R.A."/>
            <person name="Ortiz-Santana B."/>
            <person name="Ovrebo C."/>
            <person name="Racz N."/>
            <person name="Riley R."/>
            <person name="Savchenko A."/>
            <person name="Shiryaev A."/>
            <person name="Soop K."/>
            <person name="Spirin V."/>
            <person name="Szebenyi C."/>
            <person name="Tomsovsky M."/>
            <person name="Tulloss R.E."/>
            <person name="Uehling J."/>
            <person name="Grigoriev I.V."/>
            <person name="Vagvolgyi C."/>
            <person name="Papp T."/>
            <person name="Martin F.M."/>
            <person name="Miettinen O."/>
            <person name="Hibbett D.S."/>
            <person name="Nagy L.G."/>
        </authorList>
    </citation>
    <scope>NUCLEOTIDE SEQUENCE [LARGE SCALE GENOMIC DNA]</scope>
    <source>
        <strain evidence="2 3">CBS 309.79</strain>
    </source>
</reference>
<evidence type="ECO:0000256" key="1">
    <source>
        <dbReference type="SAM" id="MobiDB-lite"/>
    </source>
</evidence>
<keyword evidence="3" id="KW-1185">Reference proteome</keyword>
<dbReference type="AlphaFoldDB" id="A0A5C3QHY9"/>
<dbReference type="Proteomes" id="UP000305067">
    <property type="component" value="Unassembled WGS sequence"/>
</dbReference>
<accession>A0A5C3QHY9</accession>
<name>A0A5C3QHY9_9AGAR</name>
<feature type="compositionally biased region" description="Low complexity" evidence="1">
    <location>
        <begin position="26"/>
        <end position="51"/>
    </location>
</feature>
<feature type="region of interest" description="Disordered" evidence="1">
    <location>
        <begin position="388"/>
        <end position="441"/>
    </location>
</feature>
<feature type="compositionally biased region" description="Low complexity" evidence="1">
    <location>
        <begin position="113"/>
        <end position="156"/>
    </location>
</feature>